<dbReference type="AlphaFoldDB" id="A0A9P6U1L2"/>
<dbReference type="SUPFAM" id="SSF48452">
    <property type="entry name" value="TPR-like"/>
    <property type="match status" value="1"/>
</dbReference>
<proteinExistence type="inferred from homology"/>
<dbReference type="Proteomes" id="UP000807716">
    <property type="component" value="Unassembled WGS sequence"/>
</dbReference>
<comment type="caution">
    <text evidence="2">The sequence shown here is derived from an EMBL/GenBank/DDBJ whole genome shotgun (WGS) entry which is preliminary data.</text>
</comment>
<reference evidence="2" key="1">
    <citation type="journal article" date="2020" name="Fungal Divers.">
        <title>Resolving the Mortierellaceae phylogeny through synthesis of multi-gene phylogenetics and phylogenomics.</title>
        <authorList>
            <person name="Vandepol N."/>
            <person name="Liber J."/>
            <person name="Desiro A."/>
            <person name="Na H."/>
            <person name="Kennedy M."/>
            <person name="Barry K."/>
            <person name="Grigoriev I.V."/>
            <person name="Miller A.N."/>
            <person name="O'Donnell K."/>
            <person name="Stajich J.E."/>
            <person name="Bonito G."/>
        </authorList>
    </citation>
    <scope>NUCLEOTIDE SEQUENCE</scope>
    <source>
        <strain evidence="2">BC1065</strain>
    </source>
</reference>
<name>A0A9P6U1L2_9FUNG</name>
<dbReference type="PANTHER" id="PTHR22767:SF3">
    <property type="entry name" value="N-ALPHA-ACETYLTRANSFERASE 25, NATB AUXILIARY SUBUNIT"/>
    <property type="match status" value="1"/>
</dbReference>
<accession>A0A9P6U1L2</accession>
<organism evidence="2 3">
    <name type="scientific">Actinomortierella ambigua</name>
    <dbReference type="NCBI Taxonomy" id="1343610"/>
    <lineage>
        <taxon>Eukaryota</taxon>
        <taxon>Fungi</taxon>
        <taxon>Fungi incertae sedis</taxon>
        <taxon>Mucoromycota</taxon>
        <taxon>Mortierellomycotina</taxon>
        <taxon>Mortierellomycetes</taxon>
        <taxon>Mortierellales</taxon>
        <taxon>Mortierellaceae</taxon>
        <taxon>Actinomortierella</taxon>
    </lineage>
</organism>
<evidence type="ECO:0000313" key="3">
    <source>
        <dbReference type="Proteomes" id="UP000807716"/>
    </source>
</evidence>
<dbReference type="OrthoDB" id="1874341at2759"/>
<dbReference type="InterPro" id="IPR019183">
    <property type="entry name" value="NAA25_NatB_aux_su"/>
</dbReference>
<keyword evidence="3" id="KW-1185">Reference proteome</keyword>
<dbReference type="PANTHER" id="PTHR22767">
    <property type="entry name" value="N-TERMINAL ACETYLTRANSFERASE-RELATED"/>
    <property type="match status" value="1"/>
</dbReference>
<dbReference type="GO" id="GO:0031416">
    <property type="term" value="C:NatB complex"/>
    <property type="evidence" value="ECO:0007669"/>
    <property type="project" value="TreeGrafter"/>
</dbReference>
<sequence>MEQERRLKPIYDALEVGNYREALALCNKALKKQPDLHVAKALKAAALERTGRMQEALDVCQELQWIKPTDEATLRTLSMVLRSCGKNEPLVKLYENASKVHPTNENFAVQWFMAHARLLDLKGQQMAALALNKNFKKSNYMFWAIMSITLQGQKAPAAQAKVLYMLAERMMIKAVSEDKLTNLEELQLYLIILLDQQNREKDALAILDGELGVKTKAIENVELRYLRISLLIKTQQWDTARDAALHILREINSDDWRTFVQLFDTITLSTDAASLAGSERLAEARKCIDELVAKETKNPKRGPFLAQIELEKRVQDITGAKDTVKILELLVAYFEIFGSKSCCFEDLQGYVSWLSKDDSLGFCAKLREIKGDKAETAKDTQVQINITRFERFAGKHSTLNFAEKYAQVNALWKLYEDALPLGKDLEETERQYGDDYAIMASHILIDLHKETKSYTPLLNAAFILEHALKASKHNYQMKLLLIRIYSILGAFNCACNIYGTMSIRHVQHDTMSHYVMDRALNYGQVNEALNQLYEGHQIYHSNESETPEMILQAYKYSTFSKIPEFIEFHTRLENSLQKVIADRELIRLEFLKEEDSVARTVQYLQELEVEQLQFDANFRETRIDNRDKTVMLNWNPKDQPTVEQQTLPAPRPGCYWTSLFTTIPRVLKIMAHGQAPDETWETLLTEMAAVVQSDAGKLELTAEEIKLAEVMQKYAEVYKQVYSSFGSSEAPTEAITAAKEKLVQLGKLVKREANVRSTGVIPWSSFHALTSSVELVAYLNVANHALQNVISVKAGKKATYKPLLKQLDEFMNSCRQVLQGVQTDISALRNIAKSDRLRTGLMYELCDESSLDFVRSPNHRSLIEEVVLKVGSSWSSSLVCLQQQAQSRMI</sequence>
<dbReference type="Gene3D" id="1.25.40.1040">
    <property type="match status" value="1"/>
</dbReference>
<comment type="similarity">
    <text evidence="1">Belongs to the MDM20/NAA25 family.</text>
</comment>
<protein>
    <submittedName>
        <fullName evidence="2">N-alpha-acetyltransferase 25, NatB auxiliary subunit</fullName>
    </submittedName>
</protein>
<evidence type="ECO:0000256" key="1">
    <source>
        <dbReference type="ARBA" id="ARBA00006298"/>
    </source>
</evidence>
<evidence type="ECO:0000313" key="2">
    <source>
        <dbReference type="EMBL" id="KAG0255713.1"/>
    </source>
</evidence>
<dbReference type="InterPro" id="IPR011990">
    <property type="entry name" value="TPR-like_helical_dom_sf"/>
</dbReference>
<dbReference type="Pfam" id="PF09797">
    <property type="entry name" value="NatB_MDM20"/>
    <property type="match status" value="1"/>
</dbReference>
<dbReference type="EMBL" id="JAAAJB010000446">
    <property type="protein sequence ID" value="KAG0255713.1"/>
    <property type="molecule type" value="Genomic_DNA"/>
</dbReference>
<gene>
    <name evidence="2" type="primary">NAA25</name>
    <name evidence="2" type="ORF">DFQ27_006111</name>
</gene>